<dbReference type="InterPro" id="IPR006621">
    <property type="entry name" value="Nose-resist-to-fluoxetine_N"/>
</dbReference>
<keyword evidence="1" id="KW-0812">Transmembrane</keyword>
<evidence type="ECO:0000256" key="1">
    <source>
        <dbReference type="SAM" id="Phobius"/>
    </source>
</evidence>
<feature type="signal peptide" evidence="2">
    <location>
        <begin position="1"/>
        <end position="20"/>
    </location>
</feature>
<feature type="transmembrane region" description="Helical" evidence="1">
    <location>
        <begin position="213"/>
        <end position="232"/>
    </location>
</feature>
<feature type="chain" id="PRO_5035776785" description="Nose resistant-to-fluoxetine protein N-terminal domain-containing protein" evidence="2">
    <location>
        <begin position="21"/>
        <end position="656"/>
    </location>
</feature>
<evidence type="ECO:0000313" key="5">
    <source>
        <dbReference type="Proteomes" id="UP000494165"/>
    </source>
</evidence>
<feature type="transmembrane region" description="Helical" evidence="1">
    <location>
        <begin position="511"/>
        <end position="534"/>
    </location>
</feature>
<keyword evidence="5" id="KW-1185">Reference proteome</keyword>
<dbReference type="EMBL" id="CADEPI010000002">
    <property type="protein sequence ID" value="CAB3360011.1"/>
    <property type="molecule type" value="Genomic_DNA"/>
</dbReference>
<dbReference type="InterPro" id="IPR002656">
    <property type="entry name" value="Acyl_transf_3_dom"/>
</dbReference>
<dbReference type="Pfam" id="PF01757">
    <property type="entry name" value="Acyl_transf_3"/>
    <property type="match status" value="1"/>
</dbReference>
<evidence type="ECO:0000313" key="4">
    <source>
        <dbReference type="EMBL" id="CAB3360011.1"/>
    </source>
</evidence>
<dbReference type="SMART" id="SM00703">
    <property type="entry name" value="NRF"/>
    <property type="match status" value="1"/>
</dbReference>
<feature type="transmembrane region" description="Helical" evidence="1">
    <location>
        <begin position="344"/>
        <end position="362"/>
    </location>
</feature>
<dbReference type="InterPro" id="IPR052728">
    <property type="entry name" value="O2_lipid_transport_reg"/>
</dbReference>
<dbReference type="PANTHER" id="PTHR11161">
    <property type="entry name" value="O-ACYLTRANSFERASE"/>
    <property type="match status" value="1"/>
</dbReference>
<dbReference type="OrthoDB" id="10265389at2759"/>
<feature type="transmembrane region" description="Helical" evidence="1">
    <location>
        <begin position="405"/>
        <end position="425"/>
    </location>
</feature>
<feature type="transmembrane region" description="Helical" evidence="1">
    <location>
        <begin position="622"/>
        <end position="642"/>
    </location>
</feature>
<feature type="transmembrane region" description="Helical" evidence="1">
    <location>
        <begin position="275"/>
        <end position="293"/>
    </location>
</feature>
<feature type="domain" description="Nose resistant-to-fluoxetine protein N-terminal" evidence="3">
    <location>
        <begin position="36"/>
        <end position="195"/>
    </location>
</feature>
<accession>A0A8S1BWB0</accession>
<dbReference type="Proteomes" id="UP000494165">
    <property type="component" value="Unassembled WGS sequence"/>
</dbReference>
<organism evidence="4 5">
    <name type="scientific">Cloeon dipterum</name>
    <dbReference type="NCBI Taxonomy" id="197152"/>
    <lineage>
        <taxon>Eukaryota</taxon>
        <taxon>Metazoa</taxon>
        <taxon>Ecdysozoa</taxon>
        <taxon>Arthropoda</taxon>
        <taxon>Hexapoda</taxon>
        <taxon>Insecta</taxon>
        <taxon>Pterygota</taxon>
        <taxon>Palaeoptera</taxon>
        <taxon>Ephemeroptera</taxon>
        <taxon>Pisciforma</taxon>
        <taxon>Baetidae</taxon>
        <taxon>Cloeon</taxon>
    </lineage>
</organism>
<feature type="transmembrane region" description="Helical" evidence="1">
    <location>
        <begin position="437"/>
        <end position="463"/>
    </location>
</feature>
<feature type="transmembrane region" description="Helical" evidence="1">
    <location>
        <begin position="313"/>
        <end position="332"/>
    </location>
</feature>
<proteinExistence type="predicted"/>
<feature type="transmembrane region" description="Helical" evidence="1">
    <location>
        <begin position="586"/>
        <end position="602"/>
    </location>
</feature>
<protein>
    <recommendedName>
        <fullName evidence="3">Nose resistant-to-fluoxetine protein N-terminal domain-containing protein</fullName>
    </recommendedName>
</protein>
<dbReference type="PANTHER" id="PTHR11161:SF0">
    <property type="entry name" value="O-ACYLTRANSFERASE LIKE PROTEIN"/>
    <property type="match status" value="1"/>
</dbReference>
<comment type="caution">
    <text evidence="4">The sequence shown here is derived from an EMBL/GenBank/DDBJ whole genome shotgun (WGS) entry which is preliminary data.</text>
</comment>
<feature type="transmembrane region" description="Helical" evidence="1">
    <location>
        <begin position="546"/>
        <end position="565"/>
    </location>
</feature>
<reference evidence="4 5" key="1">
    <citation type="submission" date="2020-04" db="EMBL/GenBank/DDBJ databases">
        <authorList>
            <person name="Alioto T."/>
            <person name="Alioto T."/>
            <person name="Gomez Garrido J."/>
        </authorList>
    </citation>
    <scope>NUCLEOTIDE SEQUENCE [LARGE SCALE GENOMIC DNA]</scope>
</reference>
<name>A0A8S1BWB0_9INSE</name>
<keyword evidence="1" id="KW-1133">Transmembrane helix</keyword>
<evidence type="ECO:0000259" key="3">
    <source>
        <dbReference type="SMART" id="SM00703"/>
    </source>
</evidence>
<dbReference type="GO" id="GO:0016747">
    <property type="term" value="F:acyltransferase activity, transferring groups other than amino-acyl groups"/>
    <property type="evidence" value="ECO:0007669"/>
    <property type="project" value="InterPro"/>
</dbReference>
<keyword evidence="1" id="KW-0472">Membrane</keyword>
<sequence>MSCVTFLLVAILLLVSPAYSFHFNAHLHPDLLGSDNEFCREQLEHIIEGISNLDLWALKFIDSSSKPQSGILSGNTVDFGSFDECVGISASVPLLEENIKGKYCLANIHIEPDKPRKMEKDGILNFITSNRRRIEFTKNQTSKNTMIPDLLPSFALFRSAFCIPSACRSEDLERILNSTLLQFGKSIGLTIYNEVFEENCSVYTEISWNSSDITFLIMLGALVSLALAATVYEERFNVEGGGIFQVVVQSFSISNNWRNLTSCNTVMASLDGVRALSLFAVILNHVCLTNLILPYINKKDIFDASRRIEYLPYYLTGLSVDSFLLLGGALRTYNMLEKLERKKLTPALAVTIAFYATIFPLLGSGPTWFQDVGVQKEVCQENWPLNLLYVNNIIDPDRMCIVQTWYLGADMQLYLLAPVIVYPIWMWPSAGKYTIPVMLTLSSLLLAYIIFKTDTIVLFASTFEDNKLASYFKWIHYFTPSRLFSYLAGVTLGKILSNIKNGNAEKISKEVIYSGSILSSFALSAIVYAVFQYISPDYKYSLGQSILLGLLIKIVITFCIAWIIFVCETGNGGLVNRFLSCRPLQFISKLSFCMFLTHYIVINHLNGSTRQPEYFCFFRQSYVMIGHIVYTIFLSISLHLLVEAPSRELMNYIMIK</sequence>
<gene>
    <name evidence="4" type="ORF">CLODIP_2_CD07838</name>
</gene>
<evidence type="ECO:0000256" key="2">
    <source>
        <dbReference type="SAM" id="SignalP"/>
    </source>
</evidence>
<dbReference type="Pfam" id="PF20146">
    <property type="entry name" value="NRF"/>
    <property type="match status" value="1"/>
</dbReference>
<keyword evidence="2" id="KW-0732">Signal</keyword>
<dbReference type="AlphaFoldDB" id="A0A8S1BWB0"/>